<evidence type="ECO:0000313" key="3">
    <source>
        <dbReference type="WBParaSite" id="maker-uti_cns_0014582-snap-gene-0.3-mRNA-1"/>
    </source>
</evidence>
<feature type="compositionally biased region" description="Polar residues" evidence="1">
    <location>
        <begin position="1045"/>
        <end position="1056"/>
    </location>
</feature>
<dbReference type="AlphaFoldDB" id="A0A1I8IMY6"/>
<dbReference type="WBParaSite" id="maker-uti_cns_0014582-snap-gene-0.3-mRNA-1">
    <property type="protein sequence ID" value="maker-uti_cns_0014582-snap-gene-0.3-mRNA-1"/>
    <property type="gene ID" value="maker-uti_cns_0014582-snap-gene-0.3"/>
</dbReference>
<keyword evidence="2" id="KW-1185">Reference proteome</keyword>
<feature type="region of interest" description="Disordered" evidence="1">
    <location>
        <begin position="820"/>
        <end position="1056"/>
    </location>
</feature>
<feature type="compositionally biased region" description="Basic and acidic residues" evidence="1">
    <location>
        <begin position="946"/>
        <end position="955"/>
    </location>
</feature>
<evidence type="ECO:0000313" key="2">
    <source>
        <dbReference type="Proteomes" id="UP000095280"/>
    </source>
</evidence>
<accession>A0A1I8IMY6</accession>
<feature type="compositionally biased region" description="Basic and acidic residues" evidence="1">
    <location>
        <begin position="636"/>
        <end position="650"/>
    </location>
</feature>
<feature type="compositionally biased region" description="Polar residues" evidence="1">
    <location>
        <begin position="979"/>
        <end position="995"/>
    </location>
</feature>
<feature type="compositionally biased region" description="Polar residues" evidence="1">
    <location>
        <begin position="885"/>
        <end position="897"/>
    </location>
</feature>
<feature type="region of interest" description="Disordered" evidence="1">
    <location>
        <begin position="43"/>
        <end position="67"/>
    </location>
</feature>
<feature type="compositionally biased region" description="Basic residues" evidence="1">
    <location>
        <begin position="56"/>
        <end position="67"/>
    </location>
</feature>
<feature type="region of interest" description="Disordered" evidence="1">
    <location>
        <begin position="612"/>
        <end position="652"/>
    </location>
</feature>
<feature type="region of interest" description="Disordered" evidence="1">
    <location>
        <begin position="549"/>
        <end position="589"/>
    </location>
</feature>
<name>A0A1I8IMY6_9PLAT</name>
<organism evidence="2 3">
    <name type="scientific">Macrostomum lignano</name>
    <dbReference type="NCBI Taxonomy" id="282301"/>
    <lineage>
        <taxon>Eukaryota</taxon>
        <taxon>Metazoa</taxon>
        <taxon>Spiralia</taxon>
        <taxon>Lophotrochozoa</taxon>
        <taxon>Platyhelminthes</taxon>
        <taxon>Rhabditophora</taxon>
        <taxon>Macrostomorpha</taxon>
        <taxon>Macrostomida</taxon>
        <taxon>Macrostomidae</taxon>
        <taxon>Macrostomum</taxon>
    </lineage>
</organism>
<sequence length="1056" mass="111779">IRGANLQNGFPNRGPPFVGSAVAGRAGVAGQVLQQPGELLEADAASRGQRVDQRRQRQQPHHLYRNPARRIHDASGEAQRVHPSDFVPGQQAEQQGEAVQSVVAQPQQQAAANSLRQHGYQVRPSLVALFEAGEHLAEQPAVRVLVDGQGEQAALQAAQRSRRKCDGCRHWRLRVMERVMERVTERVMERVMERVIERVMERVIERVMEAGDSGLIRLHSVKSNVLIHPSGYHTISIVSNPGHPPVQQRGGLVGFPEAQPDQRGHAVEGFHQHGDVLGWKRQNIVAALHPGGELAAQQGGSALFDEERRCRTFVEIGTDWTVSSETAAGTGGQLTVKHGPFVVLAAPVGHLEDGSRPRIAAVHQRSQSSVVALHQQYHHHVPDDSASFCSNHSPMRMRPAGIAAEAFKLPPIEARKGVGGGDEFQNSSNTRSPMSKACQLLLAVSCCVAACLLTDSRADGFIVSSPSGNSNGGHRYQRPRKSFEQPAAAAECKAARFGQLVAEFRTVRAAYQSLLAELTACTEELRYKLVAAPPREKQSILHGDEVEFQHQKSNRDPASASSPPTQPPRQQRQQQARRRPPAALNPARPVAAEHVGKWVQDAIEVHQQLQVEAAGPEQPRWQQTEPLGAGKRRPRRPADDKEQHQQDEGPQRPAVLLGQDLVDHLLGVALASVATRIGVQRQSLHRLQAQAGVAAVQRSRGSADRAGASGAANNAQIAEGVPPLRPLQEFGGAGGGGSGGGCLSDIDGDGALPGGGAARLSCGQQLPGGAAAAAATAELELPAPFNLPADGEVADGQGAQGGGEFGDNVQPLEEATAVRAQAESGRLADGAQHPGEAGQQHGGEPAVAQAVLDRPEHQAAGRPRVAGGRRPDVEIPGGRGEQRDQQVGQRQVANKNRVQLRLGAAAEGQRQGDGVGGGAGQENDGDARCAEGRLQLAWWPVLSRESSAEQQKETLMKPAGGFSISSAGRAHALGGTAPPLSSTKTNHAGPANQNPRLRGEGHSLRPEAGPARSHGSPEHRAGHGWEGTPNPAGGQNPATGPANPPTQAQSANAPGH</sequence>
<feature type="compositionally biased region" description="Low complexity" evidence="1">
    <location>
        <begin position="786"/>
        <end position="797"/>
    </location>
</feature>
<feature type="region of interest" description="Disordered" evidence="1">
    <location>
        <begin position="463"/>
        <end position="482"/>
    </location>
</feature>
<protein>
    <submittedName>
        <fullName evidence="3">Cupin type-1 domain-containing protein</fullName>
    </submittedName>
</protein>
<feature type="compositionally biased region" description="Low complexity" evidence="1">
    <location>
        <begin position="557"/>
        <end position="574"/>
    </location>
</feature>
<feature type="region of interest" description="Disordered" evidence="1">
    <location>
        <begin position="786"/>
        <end position="808"/>
    </location>
</feature>
<feature type="compositionally biased region" description="Gly residues" evidence="1">
    <location>
        <begin position="911"/>
        <end position="920"/>
    </location>
</feature>
<proteinExistence type="predicted"/>
<evidence type="ECO:0000256" key="1">
    <source>
        <dbReference type="SAM" id="MobiDB-lite"/>
    </source>
</evidence>
<dbReference type="Proteomes" id="UP000095280">
    <property type="component" value="Unplaced"/>
</dbReference>
<reference evidence="3" key="1">
    <citation type="submission" date="2016-11" db="UniProtKB">
        <authorList>
            <consortium name="WormBaseParasite"/>
        </authorList>
    </citation>
    <scope>IDENTIFICATION</scope>
</reference>